<evidence type="ECO:0000313" key="2">
    <source>
        <dbReference type="EMBL" id="KAL0057207.1"/>
    </source>
</evidence>
<protein>
    <submittedName>
        <fullName evidence="2">Uncharacterized protein</fullName>
    </submittedName>
</protein>
<comment type="caution">
    <text evidence="2">The sequence shown here is derived from an EMBL/GenBank/DDBJ whole genome shotgun (WGS) entry which is preliminary data.</text>
</comment>
<reference evidence="2 3" key="1">
    <citation type="submission" date="2024-05" db="EMBL/GenBank/DDBJ databases">
        <title>A draft genome resource for the thread blight pathogen Marasmius tenuissimus strain MS-2.</title>
        <authorList>
            <person name="Yulfo-Soto G.E."/>
            <person name="Baruah I.K."/>
            <person name="Amoako-Attah I."/>
            <person name="Bukari Y."/>
            <person name="Meinhardt L.W."/>
            <person name="Bailey B.A."/>
            <person name="Cohen S.P."/>
        </authorList>
    </citation>
    <scope>NUCLEOTIDE SEQUENCE [LARGE SCALE GENOMIC DNA]</scope>
    <source>
        <strain evidence="2 3">MS-2</strain>
    </source>
</reference>
<gene>
    <name evidence="2" type="ORF">AAF712_016160</name>
</gene>
<proteinExistence type="predicted"/>
<dbReference type="EMBL" id="JBBXMP010000633">
    <property type="protein sequence ID" value="KAL0057207.1"/>
    <property type="molecule type" value="Genomic_DNA"/>
</dbReference>
<keyword evidence="3" id="KW-1185">Reference proteome</keyword>
<evidence type="ECO:0000313" key="3">
    <source>
        <dbReference type="Proteomes" id="UP001437256"/>
    </source>
</evidence>
<name>A0ABR2Z9S7_9AGAR</name>
<feature type="region of interest" description="Disordered" evidence="1">
    <location>
        <begin position="182"/>
        <end position="222"/>
    </location>
</feature>
<accession>A0ABR2Z9S7</accession>
<organism evidence="2 3">
    <name type="scientific">Marasmius tenuissimus</name>
    <dbReference type="NCBI Taxonomy" id="585030"/>
    <lineage>
        <taxon>Eukaryota</taxon>
        <taxon>Fungi</taxon>
        <taxon>Dikarya</taxon>
        <taxon>Basidiomycota</taxon>
        <taxon>Agaricomycotina</taxon>
        <taxon>Agaricomycetes</taxon>
        <taxon>Agaricomycetidae</taxon>
        <taxon>Agaricales</taxon>
        <taxon>Marasmiineae</taxon>
        <taxon>Marasmiaceae</taxon>
        <taxon>Marasmius</taxon>
    </lineage>
</organism>
<feature type="compositionally biased region" description="Low complexity" evidence="1">
    <location>
        <begin position="183"/>
        <end position="197"/>
    </location>
</feature>
<dbReference type="Proteomes" id="UP001437256">
    <property type="component" value="Unassembled WGS sequence"/>
</dbReference>
<feature type="region of interest" description="Disordered" evidence="1">
    <location>
        <begin position="18"/>
        <end position="37"/>
    </location>
</feature>
<evidence type="ECO:0000256" key="1">
    <source>
        <dbReference type="SAM" id="MobiDB-lite"/>
    </source>
</evidence>
<sequence length="472" mass="52470">MPQNHISRSIAFIPYSRRPSTRAVPSGPLSDEFDASAGDPDHTTQKAFMQAVKKFISKGQIPTYDPSTGEIVEWNVPFRVLSSGAMKAISPISWRFSAGYMACLCFHAHNKHRVLIECEMEVKSVQRLGKTYFYLKAPHKGCGYTIPIPYNGAETFDLIEEDEEDSSEEIDVYSTAYHTRNYATPSSSRTRSASSPPDYTPSPSFPDSDNTTPSPSPKKGKSKVYVVTEKGVIFTPQQMAERASIDWDLAETLIGAEEEGLWISEPAQHPAWKGNTLPSRIVPYVNLGPTDLFDHLQFFETPIGRALKDLNSTTGLIPGAFRTLCGESCMCWRCLCEYSSTAYMSHIEDGACLNSQCDTKDYSFVETNPHIEERLLSLSGNPPSELPRRDALWSLVGTIFLMWNSRFGIPSDVWAFARTAVITCKNCSLVRTFDADKLHRIDGKCSVHTVFEEGTSSRALVLYNGKGKDTGV</sequence>